<dbReference type="AlphaFoldDB" id="A0A7J8YEH7"/>
<evidence type="ECO:0000256" key="5">
    <source>
        <dbReference type="ARBA" id="ARBA00023015"/>
    </source>
</evidence>
<evidence type="ECO:0000256" key="10">
    <source>
        <dbReference type="SAM" id="MobiDB-lite"/>
    </source>
</evidence>
<dbReference type="InterPro" id="IPR006455">
    <property type="entry name" value="Homeodomain_ZF_HD"/>
</dbReference>
<evidence type="ECO:0000259" key="11">
    <source>
        <dbReference type="PROSITE" id="PS51523"/>
    </source>
</evidence>
<keyword evidence="4" id="KW-0862">Zinc</keyword>
<keyword evidence="5" id="KW-0805">Transcription regulation</keyword>
<evidence type="ECO:0000256" key="6">
    <source>
        <dbReference type="ARBA" id="ARBA00023125"/>
    </source>
</evidence>
<dbReference type="InterPro" id="IPR009057">
    <property type="entry name" value="Homeodomain-like_sf"/>
</dbReference>
<reference evidence="12 13" key="1">
    <citation type="journal article" date="2019" name="Genome Biol. Evol.">
        <title>Insights into the evolution of the New World diploid cottons (Gossypium, subgenus Houzingenia) based on genome sequencing.</title>
        <authorList>
            <person name="Grover C.E."/>
            <person name="Arick M.A. 2nd"/>
            <person name="Thrash A."/>
            <person name="Conover J.L."/>
            <person name="Sanders W.S."/>
            <person name="Peterson D.G."/>
            <person name="Frelichowski J.E."/>
            <person name="Scheffler J.A."/>
            <person name="Scheffler B.E."/>
            <person name="Wendel J.F."/>
        </authorList>
    </citation>
    <scope>NUCLEOTIDE SEQUENCE [LARGE SCALE GENOMIC DNA]</scope>
    <source>
        <strain evidence="12">185</strain>
        <tissue evidence="12">Leaf</tissue>
    </source>
</reference>
<evidence type="ECO:0000256" key="9">
    <source>
        <dbReference type="ARBA" id="ARBA00023242"/>
    </source>
</evidence>
<dbReference type="NCBIfam" id="TIGR01566">
    <property type="entry name" value="ZF_HD_prot_N"/>
    <property type="match status" value="1"/>
</dbReference>
<proteinExistence type="predicted"/>
<feature type="region of interest" description="Disordered" evidence="10">
    <location>
        <begin position="270"/>
        <end position="295"/>
    </location>
</feature>
<dbReference type="EMBL" id="JABFAA010000012">
    <property type="protein sequence ID" value="MBA0697454.1"/>
    <property type="molecule type" value="Genomic_DNA"/>
</dbReference>
<evidence type="ECO:0000256" key="8">
    <source>
        <dbReference type="ARBA" id="ARBA00023163"/>
    </source>
</evidence>
<dbReference type="PANTHER" id="PTHR31948">
    <property type="entry name" value="ZINC-FINGER HOMEODOMAIN PROTEIN 2"/>
    <property type="match status" value="1"/>
</dbReference>
<keyword evidence="6" id="KW-0238">DNA-binding</keyword>
<keyword evidence="7" id="KW-0371">Homeobox</keyword>
<feature type="domain" description="ZF-HD dimerization-type" evidence="11">
    <location>
        <begin position="24"/>
        <end position="73"/>
    </location>
</feature>
<dbReference type="GO" id="GO:0005634">
    <property type="term" value="C:nucleus"/>
    <property type="evidence" value="ECO:0007669"/>
    <property type="project" value="UniProtKB-SubCell"/>
</dbReference>
<dbReference type="PANTHER" id="PTHR31948:SF173">
    <property type="entry name" value="ZINC-FINGER HOMEODOMAIN PROTEIN 4-LIKE"/>
    <property type="match status" value="1"/>
</dbReference>
<dbReference type="Proteomes" id="UP000593577">
    <property type="component" value="Unassembled WGS sequence"/>
</dbReference>
<dbReference type="Gene3D" id="1.10.10.60">
    <property type="entry name" value="Homeodomain-like"/>
    <property type="match status" value="1"/>
</dbReference>
<protein>
    <recommendedName>
        <fullName evidence="11">ZF-HD dimerization-type domain-containing protein</fullName>
    </recommendedName>
</protein>
<keyword evidence="2" id="KW-0479">Metal-binding</keyword>
<sequence length="345" mass="38445">MSDNKPISTSGDGGDNCNKVVVRYKECLKNHAVAIGGNATDGCGEFMPNGKEGSLEALICSACNCHRNFHRKETECSGCCPSDYGGKLMLGHLQSYMLRSSPQPMTVSYKGGGSIPSETNEKDDGKVRKRFRTKFSQAQKEKMLSFAEKAGWRIQKLDENVVQQFCQEIGIKRRVLKLYANMLRSINDGQNKVYIKGRGYDFNLELIRKVMNCYYQNMVELDEYLDKLLGSSPTSKGCCQQESYCVDQKGSRNGGVTTFVYEEAVKHAKNVHARKSTHDEDKEEPAGEHASVAPKVPTVTSLSSNLEGFKKRMVDHITASIESHNRVIAKLQERLRLSSKSGTAR</sequence>
<dbReference type="GO" id="GO:0008270">
    <property type="term" value="F:zinc ion binding"/>
    <property type="evidence" value="ECO:0007669"/>
    <property type="project" value="UniProtKB-KW"/>
</dbReference>
<dbReference type="InterPro" id="IPR006456">
    <property type="entry name" value="ZF_HD_homeobox_Cys/His_dimer"/>
</dbReference>
<evidence type="ECO:0000256" key="1">
    <source>
        <dbReference type="ARBA" id="ARBA00004123"/>
    </source>
</evidence>
<dbReference type="SUPFAM" id="SSF46689">
    <property type="entry name" value="Homeodomain-like"/>
    <property type="match status" value="1"/>
</dbReference>
<evidence type="ECO:0000256" key="4">
    <source>
        <dbReference type="ARBA" id="ARBA00022833"/>
    </source>
</evidence>
<accession>A0A7J8YEH7</accession>
<evidence type="ECO:0000256" key="7">
    <source>
        <dbReference type="ARBA" id="ARBA00023155"/>
    </source>
</evidence>
<dbReference type="GO" id="GO:0000976">
    <property type="term" value="F:transcription cis-regulatory region binding"/>
    <property type="evidence" value="ECO:0007669"/>
    <property type="project" value="TreeGrafter"/>
</dbReference>
<dbReference type="GO" id="GO:0050793">
    <property type="term" value="P:regulation of developmental process"/>
    <property type="evidence" value="ECO:0007669"/>
    <property type="project" value="TreeGrafter"/>
</dbReference>
<dbReference type="GO" id="GO:0003700">
    <property type="term" value="F:DNA-binding transcription factor activity"/>
    <property type="evidence" value="ECO:0007669"/>
    <property type="project" value="TreeGrafter"/>
</dbReference>
<keyword evidence="8" id="KW-0804">Transcription</keyword>
<comment type="subcellular location">
    <subcellularLocation>
        <location evidence="1">Nucleus</location>
    </subcellularLocation>
</comment>
<evidence type="ECO:0000313" key="13">
    <source>
        <dbReference type="Proteomes" id="UP000593577"/>
    </source>
</evidence>
<evidence type="ECO:0000256" key="3">
    <source>
        <dbReference type="ARBA" id="ARBA00022771"/>
    </source>
</evidence>
<dbReference type="PROSITE" id="PS51523">
    <property type="entry name" value="ZF_HD_DIMER"/>
    <property type="match status" value="1"/>
</dbReference>
<keyword evidence="13" id="KW-1185">Reference proteome</keyword>
<organism evidence="12 13">
    <name type="scientific">Gossypium aridum</name>
    <name type="common">American cotton</name>
    <name type="synonym">Erioxylum aridum</name>
    <dbReference type="NCBI Taxonomy" id="34290"/>
    <lineage>
        <taxon>Eukaryota</taxon>
        <taxon>Viridiplantae</taxon>
        <taxon>Streptophyta</taxon>
        <taxon>Embryophyta</taxon>
        <taxon>Tracheophyta</taxon>
        <taxon>Spermatophyta</taxon>
        <taxon>Magnoliopsida</taxon>
        <taxon>eudicotyledons</taxon>
        <taxon>Gunneridae</taxon>
        <taxon>Pentapetalae</taxon>
        <taxon>rosids</taxon>
        <taxon>malvids</taxon>
        <taxon>Malvales</taxon>
        <taxon>Malvaceae</taxon>
        <taxon>Malvoideae</taxon>
        <taxon>Gossypium</taxon>
    </lineage>
</organism>
<name>A0A7J8YEH7_GOSAI</name>
<gene>
    <name evidence="12" type="ORF">Goari_020995</name>
</gene>
<dbReference type="NCBIfam" id="TIGR01565">
    <property type="entry name" value="homeo_ZF_HD"/>
    <property type="match status" value="1"/>
</dbReference>
<dbReference type="Pfam" id="PF04770">
    <property type="entry name" value="ZF-HD_dimer"/>
    <property type="match status" value="1"/>
</dbReference>
<feature type="compositionally biased region" description="Basic and acidic residues" evidence="10">
    <location>
        <begin position="276"/>
        <end position="287"/>
    </location>
</feature>
<keyword evidence="3" id="KW-0863">Zinc-finger</keyword>
<evidence type="ECO:0000313" key="12">
    <source>
        <dbReference type="EMBL" id="MBA0697454.1"/>
    </source>
</evidence>
<keyword evidence="9" id="KW-0539">Nucleus</keyword>
<comment type="caution">
    <text evidence="12">The sequence shown here is derived from an EMBL/GenBank/DDBJ whole genome shotgun (WGS) entry which is preliminary data.</text>
</comment>
<evidence type="ECO:0000256" key="2">
    <source>
        <dbReference type="ARBA" id="ARBA00022723"/>
    </source>
</evidence>